<proteinExistence type="predicted"/>
<reference evidence="1 2" key="2">
    <citation type="journal article" date="2017" name="Nature">
        <title>The Apostasia genome and the evolution of orchids.</title>
        <authorList>
            <person name="Zhang G.Q."/>
            <person name="Liu K.W."/>
            <person name="Li Z."/>
            <person name="Lohaus R."/>
            <person name="Hsiao Y.Y."/>
            <person name="Niu S.C."/>
            <person name="Wang J.Y."/>
            <person name="Lin Y.C."/>
            <person name="Xu Q."/>
            <person name="Chen L.J."/>
            <person name="Yoshida K."/>
            <person name="Fujiwara S."/>
            <person name="Wang Z.W."/>
            <person name="Zhang Y.Q."/>
            <person name="Mitsuda N."/>
            <person name="Wang M."/>
            <person name="Liu G.H."/>
            <person name="Pecoraro L."/>
            <person name="Huang H.X."/>
            <person name="Xiao X.J."/>
            <person name="Lin M."/>
            <person name="Wu X.Y."/>
            <person name="Wu W.L."/>
            <person name="Chen Y.Y."/>
            <person name="Chang S.B."/>
            <person name="Sakamoto S."/>
            <person name="Ohme-Takagi M."/>
            <person name="Yagi M."/>
            <person name="Zeng S.J."/>
            <person name="Shen C.Y."/>
            <person name="Yeh C.M."/>
            <person name="Luo Y.B."/>
            <person name="Tsai W.C."/>
            <person name="Van de Peer Y."/>
            <person name="Liu Z.J."/>
        </authorList>
    </citation>
    <scope>NUCLEOTIDE SEQUENCE [LARGE SCALE GENOMIC DNA]</scope>
    <source>
        <tissue evidence="1">The whole plant</tissue>
    </source>
</reference>
<dbReference type="Proteomes" id="UP000233837">
    <property type="component" value="Unassembled WGS sequence"/>
</dbReference>
<accession>A0A2I0WHK7</accession>
<reference evidence="1 2" key="1">
    <citation type="journal article" date="2016" name="Sci. Rep.">
        <title>The Dendrobium catenatum Lindl. genome sequence provides insights into polysaccharide synthase, floral development and adaptive evolution.</title>
        <authorList>
            <person name="Zhang G.Q."/>
            <person name="Xu Q."/>
            <person name="Bian C."/>
            <person name="Tsai W.C."/>
            <person name="Yeh C.M."/>
            <person name="Liu K.W."/>
            <person name="Yoshida K."/>
            <person name="Zhang L.S."/>
            <person name="Chang S.B."/>
            <person name="Chen F."/>
            <person name="Shi Y."/>
            <person name="Su Y.Y."/>
            <person name="Zhang Y.Q."/>
            <person name="Chen L.J."/>
            <person name="Yin Y."/>
            <person name="Lin M."/>
            <person name="Huang H."/>
            <person name="Deng H."/>
            <person name="Wang Z.W."/>
            <person name="Zhu S.L."/>
            <person name="Zhao X."/>
            <person name="Deng C."/>
            <person name="Niu S.C."/>
            <person name="Huang J."/>
            <person name="Wang M."/>
            <person name="Liu G.H."/>
            <person name="Yang H.J."/>
            <person name="Xiao X.J."/>
            <person name="Hsiao Y.Y."/>
            <person name="Wu W.L."/>
            <person name="Chen Y.Y."/>
            <person name="Mitsuda N."/>
            <person name="Ohme-Takagi M."/>
            <person name="Luo Y.B."/>
            <person name="Van de Peer Y."/>
            <person name="Liu Z.J."/>
        </authorList>
    </citation>
    <scope>NUCLEOTIDE SEQUENCE [LARGE SCALE GENOMIC DNA]</scope>
    <source>
        <tissue evidence="1">The whole plant</tissue>
    </source>
</reference>
<dbReference type="AlphaFoldDB" id="A0A2I0WHK7"/>
<evidence type="ECO:0000313" key="1">
    <source>
        <dbReference type="EMBL" id="PKU75145.1"/>
    </source>
</evidence>
<dbReference type="EMBL" id="KZ502640">
    <property type="protein sequence ID" value="PKU75145.1"/>
    <property type="molecule type" value="Genomic_DNA"/>
</dbReference>
<keyword evidence="2" id="KW-1185">Reference proteome</keyword>
<sequence length="72" mass="8161">MEEVERQWNLAFVWLWRSVGREQEVGIERRCEVGGWVVASGLLEIGGGDVMLAGSEWERGVREAEVEELGRS</sequence>
<organism evidence="1 2">
    <name type="scientific">Dendrobium catenatum</name>
    <dbReference type="NCBI Taxonomy" id="906689"/>
    <lineage>
        <taxon>Eukaryota</taxon>
        <taxon>Viridiplantae</taxon>
        <taxon>Streptophyta</taxon>
        <taxon>Embryophyta</taxon>
        <taxon>Tracheophyta</taxon>
        <taxon>Spermatophyta</taxon>
        <taxon>Magnoliopsida</taxon>
        <taxon>Liliopsida</taxon>
        <taxon>Asparagales</taxon>
        <taxon>Orchidaceae</taxon>
        <taxon>Epidendroideae</taxon>
        <taxon>Malaxideae</taxon>
        <taxon>Dendrobiinae</taxon>
        <taxon>Dendrobium</taxon>
    </lineage>
</organism>
<name>A0A2I0WHK7_9ASPA</name>
<evidence type="ECO:0000313" key="2">
    <source>
        <dbReference type="Proteomes" id="UP000233837"/>
    </source>
</evidence>
<gene>
    <name evidence="1" type="ORF">MA16_Dca018412</name>
</gene>
<protein>
    <submittedName>
        <fullName evidence="1">Uncharacterized protein</fullName>
    </submittedName>
</protein>